<keyword evidence="6" id="KW-1185">Reference proteome</keyword>
<dbReference type="EMBL" id="SDMP01000013">
    <property type="protein sequence ID" value="RYR21565.1"/>
    <property type="molecule type" value="Genomic_DNA"/>
</dbReference>
<dbReference type="PANTHER" id="PTHR43329">
    <property type="entry name" value="EPOXIDE HYDROLASE"/>
    <property type="match status" value="1"/>
</dbReference>
<evidence type="ECO:0000313" key="6">
    <source>
        <dbReference type="Proteomes" id="UP000289738"/>
    </source>
</evidence>
<accession>A0A445A5E1</accession>
<feature type="region of interest" description="Disordered" evidence="3">
    <location>
        <begin position="443"/>
        <end position="473"/>
    </location>
</feature>
<dbReference type="STRING" id="3818.A0A445A5E1"/>
<dbReference type="Gene3D" id="3.40.50.1820">
    <property type="entry name" value="alpha/beta hydrolase"/>
    <property type="match status" value="2"/>
</dbReference>
<sequence length="921" mass="103754">MENIKHSDVQVKGLKLHVAEIGTGSKAVVFLHGFPEIWYTWRHQMVAVANSGYRAIAFDFRGYGLSEQPPQPEKETMFDLIDEILGLLDALNITKAFLVGKDFGSIPGYLTAALHPERVAAVINLGIPFILPGESAVRNDLLPKGFYITRWQEPGRAEADFGRFDVKSVIRNIYTLFSSSEIPIAADDQEIMDLFDPSKPLPPWFSEEDLQTYASLYEKSGFRYPLQVPYRSLNKDCGLSEPKVSVPALLIMGEKDYVIKFPGMEDYIRSGAVKQFVPDMEITYIPEGSHFVHEQVPDKVNQLIIDFLDKQNTLNFQFMHHHCPMEVPIQVFVPVSQTTTVPEFEETPETDFEPTPLLQIEGTTKTYPAAEDAAALMMMARTASYVPKTDPMPSFSIGLTDSSREEAATQEGASTQEVDRAKTPETANLLEQLEDLVQKIANSAAKEESKSPQIQRETGGESFGKFETPAGINQNTGDMKEKCYIWGTRVKTYADGSTNEFDNVCTLIAQDKCILNRMHLASLQAESYIEAEIVSAMCLILNQKNDKRFQEQVYCLPPDIVNMAVSKHPNGEFISPKTNKEFRVEDYPIYDCAIYVMKWLELIEPENIKRAKYEWDNWPQGLKLHVAEIGTGSKAVVFLHGFPEIWYTWRHQMIAVANSGYRAIAFDFRGYGLSEQPPQPEKETMFDLVGEILGLMDALNITKAFLVGKDFGAFPGYFTAAAHPERVAAIITLGIPFMIPGKSGSRHDELPNGFYITRWKEPGRAEADFGRFDVKSVIRNIYTLFSSSEIPIAADDQEIMDLFDPSKPLPPWFSEEDLQTYASLYEKSGFRYPLQVPYRSTNADGGLSDPKVSVPALLIMGEKDYVIKIPGIEDYIRSGVVKQFVPDLEITFIPEGSHFVHEQFPEKINQLIIDFLDKQSV</sequence>
<dbReference type="PRINTS" id="PR00412">
    <property type="entry name" value="EPOXHYDRLASE"/>
</dbReference>
<organism evidence="5 6">
    <name type="scientific">Arachis hypogaea</name>
    <name type="common">Peanut</name>
    <dbReference type="NCBI Taxonomy" id="3818"/>
    <lineage>
        <taxon>Eukaryota</taxon>
        <taxon>Viridiplantae</taxon>
        <taxon>Streptophyta</taxon>
        <taxon>Embryophyta</taxon>
        <taxon>Tracheophyta</taxon>
        <taxon>Spermatophyta</taxon>
        <taxon>Magnoliopsida</taxon>
        <taxon>eudicotyledons</taxon>
        <taxon>Gunneridae</taxon>
        <taxon>Pentapetalae</taxon>
        <taxon>rosids</taxon>
        <taxon>fabids</taxon>
        <taxon>Fabales</taxon>
        <taxon>Fabaceae</taxon>
        <taxon>Papilionoideae</taxon>
        <taxon>50 kb inversion clade</taxon>
        <taxon>dalbergioids sensu lato</taxon>
        <taxon>Dalbergieae</taxon>
        <taxon>Pterocarpus clade</taxon>
        <taxon>Arachis</taxon>
    </lineage>
</organism>
<evidence type="ECO:0000256" key="1">
    <source>
        <dbReference type="ARBA" id="ARBA00022801"/>
    </source>
</evidence>
<evidence type="ECO:0000256" key="2">
    <source>
        <dbReference type="ARBA" id="ARBA00038334"/>
    </source>
</evidence>
<protein>
    <recommendedName>
        <fullName evidence="4">AB hydrolase-1 domain-containing protein</fullName>
    </recommendedName>
</protein>
<evidence type="ECO:0000256" key="3">
    <source>
        <dbReference type="SAM" id="MobiDB-lite"/>
    </source>
</evidence>
<dbReference type="Pfam" id="PF00561">
    <property type="entry name" value="Abhydrolase_1"/>
    <property type="match status" value="2"/>
</dbReference>
<comment type="caution">
    <text evidence="5">The sequence shown here is derived from an EMBL/GenBank/DDBJ whole genome shotgun (WGS) entry which is preliminary data.</text>
</comment>
<dbReference type="GO" id="GO:0016787">
    <property type="term" value="F:hydrolase activity"/>
    <property type="evidence" value="ECO:0007669"/>
    <property type="project" value="UniProtKB-KW"/>
</dbReference>
<dbReference type="InterPro" id="IPR029058">
    <property type="entry name" value="AB_hydrolase_fold"/>
</dbReference>
<evidence type="ECO:0000259" key="4">
    <source>
        <dbReference type="Pfam" id="PF00561"/>
    </source>
</evidence>
<dbReference type="InterPro" id="IPR000073">
    <property type="entry name" value="AB_hydrolase_1"/>
</dbReference>
<feature type="region of interest" description="Disordered" evidence="3">
    <location>
        <begin position="391"/>
        <end position="422"/>
    </location>
</feature>
<dbReference type="InterPro" id="IPR000639">
    <property type="entry name" value="Epox_hydrolase-like"/>
</dbReference>
<dbReference type="AlphaFoldDB" id="A0A445A5E1"/>
<gene>
    <name evidence="5" type="ORF">Ahy_B03g066876</name>
</gene>
<dbReference type="SUPFAM" id="SSF53474">
    <property type="entry name" value="alpha/beta-Hydrolases"/>
    <property type="match status" value="2"/>
</dbReference>
<evidence type="ECO:0000313" key="5">
    <source>
        <dbReference type="EMBL" id="RYR21565.1"/>
    </source>
</evidence>
<feature type="domain" description="AB hydrolase-1" evidence="4">
    <location>
        <begin position="635"/>
        <end position="902"/>
    </location>
</feature>
<reference evidence="5 6" key="1">
    <citation type="submission" date="2019-01" db="EMBL/GenBank/DDBJ databases">
        <title>Sequencing of cultivated peanut Arachis hypogaea provides insights into genome evolution and oil improvement.</title>
        <authorList>
            <person name="Chen X."/>
        </authorList>
    </citation>
    <scope>NUCLEOTIDE SEQUENCE [LARGE SCALE GENOMIC DNA]</scope>
    <source>
        <strain evidence="6">cv. Fuhuasheng</strain>
        <tissue evidence="5">Leaves</tissue>
    </source>
</reference>
<keyword evidence="1" id="KW-0378">Hydrolase</keyword>
<comment type="similarity">
    <text evidence="2">Belongs to the AB hydrolase superfamily. Epoxide hydrolase family.</text>
</comment>
<name>A0A445A5E1_ARAHY</name>
<dbReference type="Proteomes" id="UP000289738">
    <property type="component" value="Chromosome B03"/>
</dbReference>
<feature type="domain" description="AB hydrolase-1" evidence="4">
    <location>
        <begin position="27"/>
        <end position="260"/>
    </location>
</feature>
<proteinExistence type="inferred from homology"/>